<sequence length="1028" mass="110655">MARLLVWLSHDCDGNAGVILSDIFIRRPVFAIVVNTLVVAISLYGLLKLSVGELPSFNVPVVTVTTALPGASSEQIETQITSLIEERIGAIAGIDYITSTSSPGISSIVVTFRDKENVDNPLEKIRAKLDLAMAELPIDADAPILQQHNTDEIPVIYLSLSSNTRSAMELTELVQNVIRTPITTVSGVGEIKLLGERKYAIRIHIYPSKLAAYGLTTLDIKAAVQSSTVNMPMGNIELSGRKINITADTALATVREFENISVLNNDRFSVRLKDVADVIVAADRTETGVLINGHNGLAISVLRASDANSVSVAEGVKSLIPQLRTMLPRDVNIEIAFDSTVFIQDSITEVFNSLMIAVVLVVIVVLLFLGSPNAAFIILITIPISLIGTFSFMKFMNYSLNTFSLLAMVLAVGLVVDDAIVDVENVQRLISRGLSPLRAAFIGSREIGFAIVATTLTLASVYLPIGFLPGMMGKLFSEFAFTLVAAVIISGFTSRTLSPMMCAYLLRARDNPYLIEKAMGYIEGIYRRSLNWVLHHRGFIYIVSLLVGGVCTIFTMSLPSEVAPSEDRNYIYVQFSFESSISYNRLHEIGQTLSTLMSKMPERKSSLVLLGTPDPSSGIGILMLTPSNERKRSALQVGKILETKLLEIPGLDASVLDPGSLSGGGQQPVQMVVRTITNYESLAKTINILLKKASATNSLSNPISSLEMNSSYLKFDVDRSIADIIGVKVVDIASTIATATGNFQIKTFTYGGKNYSVLLELDMDSNILRDIGLLEVPNNKGKLIPLNNLVSIQSTVGATSLEHFNGQRSATIKIGLRSGAAIGTALNELQAIAQESLPPDASIDWLGATRQLKEANASLGLVFLLALLFIYGFLATQFESFRDPFVVLLVVPFSVLGGTVALSIIGGSINLYSGVGMITLVGLIAKQGILVTEFANQLREGGLDLRTAAVDAAVTRLRPILMTSISMISGALPMLFYSTGSGANGREHIAAVIVGGMVIGTILALYLVPVTYTLLSRRHRPALPTPPH</sequence>
<gene>
    <name evidence="2" type="ORF">A1OE_834</name>
</gene>
<proteinExistence type="predicted"/>
<keyword evidence="3" id="KW-1185">Reference proteome</keyword>
<dbReference type="Gene3D" id="3.30.70.1440">
    <property type="entry name" value="Multidrug efflux transporter AcrB pore domain"/>
    <property type="match status" value="1"/>
</dbReference>
<dbReference type="RefSeq" id="WP_015088517.1">
    <property type="nucleotide sequence ID" value="NC_019566.1"/>
</dbReference>
<dbReference type="HOGENOM" id="CLU_002755_1_2_5"/>
<evidence type="ECO:0000256" key="1">
    <source>
        <dbReference type="SAM" id="Phobius"/>
    </source>
</evidence>
<dbReference type="Gene3D" id="3.30.70.1320">
    <property type="entry name" value="Multidrug efflux transporter AcrB pore domain like"/>
    <property type="match status" value="1"/>
</dbReference>
<dbReference type="SUPFAM" id="SSF82714">
    <property type="entry name" value="Multidrug efflux transporter AcrB TolC docking domain, DN and DC subdomains"/>
    <property type="match status" value="2"/>
</dbReference>
<organism evidence="2 3">
    <name type="scientific">Candidatus Endolissoclinum faulkneri L2</name>
    <dbReference type="NCBI Taxonomy" id="1193729"/>
    <lineage>
        <taxon>Bacteria</taxon>
        <taxon>Pseudomonadati</taxon>
        <taxon>Pseudomonadota</taxon>
        <taxon>Alphaproteobacteria</taxon>
        <taxon>Rhodospirillales</taxon>
        <taxon>Rhodospirillaceae</taxon>
        <taxon>Candidatus Endolissoclinum</taxon>
    </lineage>
</organism>
<dbReference type="Pfam" id="PF00873">
    <property type="entry name" value="ACR_tran"/>
    <property type="match status" value="1"/>
</dbReference>
<dbReference type="GO" id="GO:0005886">
    <property type="term" value="C:plasma membrane"/>
    <property type="evidence" value="ECO:0007669"/>
    <property type="project" value="TreeGrafter"/>
</dbReference>
<name>K7YR67_9PROT</name>
<feature type="transmembrane region" description="Helical" evidence="1">
    <location>
        <begin position="479"/>
        <end position="497"/>
    </location>
</feature>
<dbReference type="PRINTS" id="PR00702">
    <property type="entry name" value="ACRIFLAVINRP"/>
</dbReference>
<dbReference type="SUPFAM" id="SSF82693">
    <property type="entry name" value="Multidrug efflux transporter AcrB pore domain, PN1, PN2, PC1 and PC2 subdomains"/>
    <property type="match status" value="3"/>
</dbReference>
<feature type="transmembrane region" description="Helical" evidence="1">
    <location>
        <begin position="538"/>
        <end position="558"/>
    </location>
</feature>
<feature type="transmembrane region" description="Helical" evidence="1">
    <location>
        <begin position="29"/>
        <end position="47"/>
    </location>
</feature>
<dbReference type="InterPro" id="IPR001036">
    <property type="entry name" value="Acrflvin-R"/>
</dbReference>
<protein>
    <submittedName>
        <fullName evidence="2">AcrB/AcrD/AcrF family protein</fullName>
    </submittedName>
</protein>
<dbReference type="AlphaFoldDB" id="K7YR67"/>
<feature type="transmembrane region" description="Helical" evidence="1">
    <location>
        <begin position="886"/>
        <end position="905"/>
    </location>
</feature>
<dbReference type="GO" id="GO:0042910">
    <property type="term" value="F:xenobiotic transmembrane transporter activity"/>
    <property type="evidence" value="ECO:0007669"/>
    <property type="project" value="TreeGrafter"/>
</dbReference>
<dbReference type="Gene3D" id="3.30.70.1430">
    <property type="entry name" value="Multidrug efflux transporter AcrB pore domain"/>
    <property type="match status" value="2"/>
</dbReference>
<reference evidence="2 3" key="1">
    <citation type="journal article" date="2012" name="Proc. Natl. Acad. Sci. U.S.A.">
        <title>Genome streamlining and chemical defense in a coral reef symbiosis.</title>
        <authorList>
            <person name="Kwan J.C."/>
            <person name="Donia M.S."/>
            <person name="Han A.W."/>
            <person name="Hirose E."/>
            <person name="Haygood M.G."/>
            <person name="Schmidt E.W."/>
        </authorList>
    </citation>
    <scope>NUCLEOTIDE SEQUENCE [LARGE SCALE GENOMIC DNA]</scope>
    <source>
        <strain evidence="2 3">L2</strain>
    </source>
</reference>
<feature type="transmembrane region" description="Helical" evidence="1">
    <location>
        <begin position="447"/>
        <end position="467"/>
    </location>
</feature>
<dbReference type="Gene3D" id="1.20.1640.10">
    <property type="entry name" value="Multidrug efflux transporter AcrB transmembrane domain"/>
    <property type="match status" value="2"/>
</dbReference>
<dbReference type="OrthoDB" id="9806532at2"/>
<dbReference type="STRING" id="1193729.A1OE_834"/>
<dbReference type="EMBL" id="CP003539">
    <property type="protein sequence ID" value="AFX99019.1"/>
    <property type="molecule type" value="Genomic_DNA"/>
</dbReference>
<feature type="transmembrane region" description="Helical" evidence="1">
    <location>
        <begin position="376"/>
        <end position="393"/>
    </location>
</feature>
<dbReference type="SUPFAM" id="SSF82866">
    <property type="entry name" value="Multidrug efflux transporter AcrB transmembrane domain"/>
    <property type="match status" value="2"/>
</dbReference>
<dbReference type="KEGG" id="thal:A1OE_834"/>
<dbReference type="PATRIC" id="fig|1193729.4.peg.460"/>
<dbReference type="Gene3D" id="3.30.2090.10">
    <property type="entry name" value="Multidrug efflux transporter AcrB TolC docking domain, DN and DC subdomains"/>
    <property type="match status" value="2"/>
</dbReference>
<feature type="transmembrane region" description="Helical" evidence="1">
    <location>
        <begin position="989"/>
        <end position="1015"/>
    </location>
</feature>
<feature type="transmembrane region" description="Helical" evidence="1">
    <location>
        <begin position="857"/>
        <end position="874"/>
    </location>
</feature>
<evidence type="ECO:0000313" key="3">
    <source>
        <dbReference type="Proteomes" id="UP000010077"/>
    </source>
</evidence>
<evidence type="ECO:0000313" key="2">
    <source>
        <dbReference type="EMBL" id="AFX99019.1"/>
    </source>
</evidence>
<dbReference type="Proteomes" id="UP000010077">
    <property type="component" value="Chromosome"/>
</dbReference>
<feature type="transmembrane region" description="Helical" evidence="1">
    <location>
        <begin position="957"/>
        <end position="977"/>
    </location>
</feature>
<keyword evidence="1" id="KW-0812">Transmembrane</keyword>
<feature type="transmembrane region" description="Helical" evidence="1">
    <location>
        <begin position="405"/>
        <end position="426"/>
    </location>
</feature>
<dbReference type="PANTHER" id="PTHR32063">
    <property type="match status" value="1"/>
</dbReference>
<dbReference type="eggNOG" id="COG0841">
    <property type="taxonomic scope" value="Bacteria"/>
</dbReference>
<dbReference type="InterPro" id="IPR027463">
    <property type="entry name" value="AcrB_DN_DC_subdom"/>
</dbReference>
<keyword evidence="1" id="KW-0472">Membrane</keyword>
<accession>K7YR67</accession>
<feature type="transmembrane region" description="Helical" evidence="1">
    <location>
        <begin position="350"/>
        <end position="369"/>
    </location>
</feature>
<keyword evidence="1" id="KW-1133">Transmembrane helix</keyword>
<dbReference type="PANTHER" id="PTHR32063:SF23">
    <property type="entry name" value="HAE1 FAMILY EFFLLUX PUMP PERMEASE COMPONENT"/>
    <property type="match status" value="1"/>
</dbReference>